<dbReference type="EMBL" id="CAJVCH010560781">
    <property type="protein sequence ID" value="CAG7831497.1"/>
    <property type="molecule type" value="Genomic_DNA"/>
</dbReference>
<feature type="domain" description="G-protein coupled receptors family 1 profile" evidence="10">
    <location>
        <begin position="1"/>
        <end position="171"/>
    </location>
</feature>
<evidence type="ECO:0000256" key="8">
    <source>
        <dbReference type="ARBA" id="ARBA00023224"/>
    </source>
</evidence>
<reference evidence="11" key="1">
    <citation type="submission" date="2021-06" db="EMBL/GenBank/DDBJ databases">
        <authorList>
            <person name="Hodson N. C."/>
            <person name="Mongue J. A."/>
            <person name="Jaron S. K."/>
        </authorList>
    </citation>
    <scope>NUCLEOTIDE SEQUENCE</scope>
</reference>
<evidence type="ECO:0000256" key="7">
    <source>
        <dbReference type="ARBA" id="ARBA00023170"/>
    </source>
</evidence>
<evidence type="ECO:0000313" key="12">
    <source>
        <dbReference type="Proteomes" id="UP000708208"/>
    </source>
</evidence>
<dbReference type="Proteomes" id="UP000708208">
    <property type="component" value="Unassembled WGS sequence"/>
</dbReference>
<dbReference type="GO" id="GO:0004930">
    <property type="term" value="F:G protein-coupled receptor activity"/>
    <property type="evidence" value="ECO:0007669"/>
    <property type="project" value="UniProtKB-KW"/>
</dbReference>
<dbReference type="SUPFAM" id="SSF81321">
    <property type="entry name" value="Family A G protein-coupled receptor-like"/>
    <property type="match status" value="1"/>
</dbReference>
<organism evidence="11 12">
    <name type="scientific">Allacma fusca</name>
    <dbReference type="NCBI Taxonomy" id="39272"/>
    <lineage>
        <taxon>Eukaryota</taxon>
        <taxon>Metazoa</taxon>
        <taxon>Ecdysozoa</taxon>
        <taxon>Arthropoda</taxon>
        <taxon>Hexapoda</taxon>
        <taxon>Collembola</taxon>
        <taxon>Symphypleona</taxon>
        <taxon>Sminthuridae</taxon>
        <taxon>Allacma</taxon>
    </lineage>
</organism>
<feature type="transmembrane region" description="Helical" evidence="9">
    <location>
        <begin position="45"/>
        <end position="66"/>
    </location>
</feature>
<evidence type="ECO:0000256" key="5">
    <source>
        <dbReference type="ARBA" id="ARBA00023040"/>
    </source>
</evidence>
<keyword evidence="4 9" id="KW-1133">Transmembrane helix</keyword>
<sequence length="691" mass="79013">MRSISKFCIANLAWANLCVGVFCIYQNLTMFIIDSWIFGSFFCKMYHFITSVSSTASTLILVVISVERYMVILHPFKCRQILTIKRLRWIILGVWLSSGILCLPKLLYVMLIHHRKLSRSGGSNGSEVICTMSPNMFSDETAELVQFILLFILPMSIISFLYYKVGVTLRQREAFSETFVSASIFEYEPQLSHNRPPSRVMKSKSCPKKGKEKEPLVTVPLQSISTLRGGTENIPQTKAIRSNICENCQKHWSVHNRQARGCSHAPGIPTHVLRNIWGEDCFPFEGNIFQSIPPERIPCSSKLIRINFSGSAVCCHDCGFFCCHTKISSTHRPHKDVEPIDYSKIQSPFLLTVFPMQQVLWRYNRTRAFFMAKSQTPHIEKLSPIHGGRIFRMRNLVCKTTLVTSADVFDETNFQYSLQRPGITLVEYIFNMYYVKAKMNDLIVLIANNSTVTEFIVKATRTIKREVEFHAQVFVLFPKVGALQEDTYSGYYACWFSVGCMIEFNCSAPGCLDSMWQVFNSATNFGKKTRPGTTESVNIPRVRPQSFLGSPFQRKKSWTLHETLHFFLLDYVDSNFTLSENFYKFAKTPSISYNRYQIHITRPDVWIFPLSHRSGFNFITSDGVAAVTHEYSLYTSPIELTVWLCLLGATLVVAASLSSETFRSGGLRKSFFQVMFDLFANLLEQGWDMGK</sequence>
<name>A0A8J2LA27_9HEXA</name>
<evidence type="ECO:0000256" key="2">
    <source>
        <dbReference type="ARBA" id="ARBA00010663"/>
    </source>
</evidence>
<accession>A0A8J2LA27</accession>
<proteinExistence type="inferred from homology"/>
<dbReference type="InterPro" id="IPR000276">
    <property type="entry name" value="GPCR_Rhodpsn"/>
</dbReference>
<gene>
    <name evidence="11" type="ORF">AFUS01_LOCUS41239</name>
</gene>
<keyword evidence="8" id="KW-0807">Transducer</keyword>
<keyword evidence="5" id="KW-0297">G-protein coupled receptor</keyword>
<evidence type="ECO:0000259" key="10">
    <source>
        <dbReference type="PROSITE" id="PS50262"/>
    </source>
</evidence>
<dbReference type="AlphaFoldDB" id="A0A8J2LA27"/>
<feature type="transmembrane region" description="Helical" evidence="9">
    <location>
        <begin position="144"/>
        <end position="163"/>
    </location>
</feature>
<evidence type="ECO:0000256" key="3">
    <source>
        <dbReference type="ARBA" id="ARBA00022692"/>
    </source>
</evidence>
<evidence type="ECO:0000256" key="6">
    <source>
        <dbReference type="ARBA" id="ARBA00023136"/>
    </source>
</evidence>
<dbReference type="PROSITE" id="PS50262">
    <property type="entry name" value="G_PROTEIN_RECEP_F1_2"/>
    <property type="match status" value="1"/>
</dbReference>
<evidence type="ECO:0000256" key="4">
    <source>
        <dbReference type="ARBA" id="ARBA00022989"/>
    </source>
</evidence>
<feature type="non-terminal residue" evidence="11">
    <location>
        <position position="1"/>
    </location>
</feature>
<dbReference type="PROSITE" id="PS00237">
    <property type="entry name" value="G_PROTEIN_RECEP_F1_1"/>
    <property type="match status" value="1"/>
</dbReference>
<dbReference type="InterPro" id="IPR017452">
    <property type="entry name" value="GPCR_Rhodpsn_7TM"/>
</dbReference>
<evidence type="ECO:0000256" key="9">
    <source>
        <dbReference type="SAM" id="Phobius"/>
    </source>
</evidence>
<dbReference type="OrthoDB" id="6021413at2759"/>
<evidence type="ECO:0000256" key="1">
    <source>
        <dbReference type="ARBA" id="ARBA00004141"/>
    </source>
</evidence>
<dbReference type="Pfam" id="PF00001">
    <property type="entry name" value="7tm_1"/>
    <property type="match status" value="1"/>
</dbReference>
<keyword evidence="6 9" id="KW-0472">Membrane</keyword>
<dbReference type="PANTHER" id="PTHR24243:SF224">
    <property type="entry name" value="G-PROTEIN COUPLED RECEPTOR 19-RELATED"/>
    <property type="match status" value="1"/>
</dbReference>
<keyword evidence="7" id="KW-0675">Receptor</keyword>
<protein>
    <recommendedName>
        <fullName evidence="10">G-protein coupled receptors family 1 profile domain-containing protein</fullName>
    </recommendedName>
</protein>
<comment type="similarity">
    <text evidence="2">Belongs to the G-protein coupled receptor 1 family.</text>
</comment>
<keyword evidence="12" id="KW-1185">Reference proteome</keyword>
<feature type="transmembrane region" description="Helical" evidence="9">
    <location>
        <begin position="12"/>
        <end position="33"/>
    </location>
</feature>
<comment type="subcellular location">
    <subcellularLocation>
        <location evidence="1">Membrane</location>
        <topology evidence="1">Multi-pass membrane protein</topology>
    </subcellularLocation>
</comment>
<evidence type="ECO:0000313" key="11">
    <source>
        <dbReference type="EMBL" id="CAG7831497.1"/>
    </source>
</evidence>
<dbReference type="PANTHER" id="PTHR24243">
    <property type="entry name" value="G-PROTEIN COUPLED RECEPTOR"/>
    <property type="match status" value="1"/>
</dbReference>
<feature type="transmembrane region" description="Helical" evidence="9">
    <location>
        <begin position="87"/>
        <end position="111"/>
    </location>
</feature>
<comment type="caution">
    <text evidence="11">The sequence shown here is derived from an EMBL/GenBank/DDBJ whole genome shotgun (WGS) entry which is preliminary data.</text>
</comment>
<keyword evidence="3 9" id="KW-0812">Transmembrane</keyword>
<dbReference type="GO" id="GO:0005886">
    <property type="term" value="C:plasma membrane"/>
    <property type="evidence" value="ECO:0007669"/>
    <property type="project" value="TreeGrafter"/>
</dbReference>